<protein>
    <submittedName>
        <fullName evidence="1">Uncharacterized protein</fullName>
    </submittedName>
</protein>
<dbReference type="EMBL" id="MSFI01000001">
    <property type="protein sequence ID" value="OMP68756.1"/>
    <property type="molecule type" value="Genomic_DNA"/>
</dbReference>
<evidence type="ECO:0000313" key="2">
    <source>
        <dbReference type="Proteomes" id="UP000188613"/>
    </source>
</evidence>
<keyword evidence="2" id="KW-1185">Reference proteome</keyword>
<gene>
    <name evidence="1" type="ORF">BTO28_01540</name>
</gene>
<evidence type="ECO:0000313" key="1">
    <source>
        <dbReference type="EMBL" id="OMP68756.1"/>
    </source>
</evidence>
<comment type="caution">
    <text evidence="1">The sequence shown here is derived from an EMBL/GenBank/DDBJ whole genome shotgun (WGS) entry which is preliminary data.</text>
</comment>
<dbReference type="Proteomes" id="UP000188613">
    <property type="component" value="Unassembled WGS sequence"/>
</dbReference>
<proteinExistence type="predicted"/>
<sequence length="124" mass="14693">MKIESTIYHINQACDRNDFAAARSTINKHWNRVTESRNYLDLNENAKQLVKIISSENQKAGVEVLSLDEKRIIQKMNQYVRDMRFANAKMTYNKHEELFHLPEAQRWLTKDAHIICEALMKEKK</sequence>
<accession>A0A1V2ACM7</accession>
<name>A0A1V2ACM7_9BACI</name>
<dbReference type="RefSeq" id="WP_076763371.1">
    <property type="nucleotide sequence ID" value="NZ_MSFI01000001.1"/>
</dbReference>
<dbReference type="OrthoDB" id="2861783at2"/>
<dbReference type="AlphaFoldDB" id="A0A1V2ACM7"/>
<organism evidence="1 2">
    <name type="scientific">Domibacillus epiphyticus</name>
    <dbReference type="NCBI Taxonomy" id="1714355"/>
    <lineage>
        <taxon>Bacteria</taxon>
        <taxon>Bacillati</taxon>
        <taxon>Bacillota</taxon>
        <taxon>Bacilli</taxon>
        <taxon>Bacillales</taxon>
        <taxon>Bacillaceae</taxon>
        <taxon>Domibacillus</taxon>
    </lineage>
</organism>
<reference evidence="1 2" key="1">
    <citation type="submission" date="2016-12" db="EMBL/GenBank/DDBJ databases">
        <title>Domibacillus sp. SAB 38T whole genome sequencing.</title>
        <authorList>
            <person name="Verma A."/>
            <person name="Ojha A.K."/>
            <person name="Krishnamurthi S."/>
        </authorList>
    </citation>
    <scope>NUCLEOTIDE SEQUENCE [LARGE SCALE GENOMIC DNA]</scope>
    <source>
        <strain evidence="1 2">SAB 38</strain>
    </source>
</reference>